<keyword evidence="3" id="KW-1185">Reference proteome</keyword>
<dbReference type="InParanoid" id="K0INC7"/>
<evidence type="ECO:0000259" key="1">
    <source>
        <dbReference type="Pfam" id="PF24298"/>
    </source>
</evidence>
<dbReference type="PATRIC" id="fig|1237085.11.peg.2195"/>
<dbReference type="RefSeq" id="WP_015019679.1">
    <property type="nucleotide sequence ID" value="NC_018719.1"/>
</dbReference>
<dbReference type="BioCyc" id="CNIT1237085:G1324-2212-MONOMER"/>
<accession>K0INC7</accession>
<gene>
    <name evidence="2" type="ordered locus">Ngar_c22140</name>
</gene>
<dbReference type="Pfam" id="PF24298">
    <property type="entry name" value="DUF7482"/>
    <property type="match status" value="1"/>
</dbReference>
<name>K0INC7_NITGG</name>
<dbReference type="HOGENOM" id="CLU_054330_0_0_2"/>
<dbReference type="OrthoDB" id="10704at2157"/>
<dbReference type="KEGG" id="nga:Ngar_c22140"/>
<proteinExistence type="predicted"/>
<dbReference type="InterPro" id="IPR055905">
    <property type="entry name" value="DUF7482"/>
</dbReference>
<dbReference type="EMBL" id="CP002408">
    <property type="protein sequence ID" value="AFU59144.1"/>
    <property type="molecule type" value="Genomic_DNA"/>
</dbReference>
<evidence type="ECO:0000313" key="3">
    <source>
        <dbReference type="Proteomes" id="UP000008037"/>
    </source>
</evidence>
<dbReference type="Proteomes" id="UP000008037">
    <property type="component" value="Chromosome"/>
</dbReference>
<dbReference type="STRING" id="1237085.Ngar_c22140"/>
<dbReference type="AlphaFoldDB" id="K0INC7"/>
<dbReference type="GeneID" id="13796077"/>
<reference evidence="2 3" key="1">
    <citation type="journal article" date="2012" name="Environ. Microbiol.">
        <title>The genome of the ammonia-oxidizing Candidatus Nitrososphaera gargensis: insights into metabolic versatility and environmental adaptations.</title>
        <authorList>
            <person name="Spang A."/>
            <person name="Poehlein A."/>
            <person name="Offre P."/>
            <person name="Zumbragel S."/>
            <person name="Haider S."/>
            <person name="Rychlik N."/>
            <person name="Nowka B."/>
            <person name="Schmeisser C."/>
            <person name="Lebedeva E.V."/>
            <person name="Rattei T."/>
            <person name="Bohm C."/>
            <person name="Schmid M."/>
            <person name="Galushko A."/>
            <person name="Hatzenpichler R."/>
            <person name="Weinmaier T."/>
            <person name="Daniel R."/>
            <person name="Schleper C."/>
            <person name="Spieck E."/>
            <person name="Streit W."/>
            <person name="Wagner M."/>
        </authorList>
    </citation>
    <scope>NUCLEOTIDE SEQUENCE [LARGE SCALE GENOMIC DNA]</scope>
    <source>
        <strain evidence="3">Ga9.2</strain>
    </source>
</reference>
<protein>
    <recommendedName>
        <fullName evidence="1">DUF7482 domain-containing protein</fullName>
    </recommendedName>
</protein>
<evidence type="ECO:0000313" key="2">
    <source>
        <dbReference type="EMBL" id="AFU59144.1"/>
    </source>
</evidence>
<organism evidence="2 3">
    <name type="scientific">Nitrososphaera gargensis (strain Ga9.2)</name>
    <dbReference type="NCBI Taxonomy" id="1237085"/>
    <lineage>
        <taxon>Archaea</taxon>
        <taxon>Nitrososphaerota</taxon>
        <taxon>Nitrososphaeria</taxon>
        <taxon>Nitrososphaerales</taxon>
        <taxon>Nitrososphaeraceae</taxon>
        <taxon>Nitrososphaera</taxon>
    </lineage>
</organism>
<sequence>MTNKTVLILVAAAVTIIIAGTAVAIPSFTQTPANTTSLQNISNAELGSVLKLSSASVLMDIPLIKGYENGNEIFFIGTDVSDKDLAAQLTNMTGFKVNHAPLLAQTPLDARGQVYIFENGIEGNGPLGFQLSVTNAKPGDEGYSPLQQVNLIRWTDESATTELKSVEEVMEHEEMGHLVINQTGVIANQPAIQWNGGSLTIREDRDSISDDSPYMGGQVTGIDTENMTVTFVAHRGWGPDGKTIYYIVTDATPEMPGTMMGVPFVAADEKLAATPVAVDLFQFMNGINGTGPMGFQAGIGGANPDDANYSPMWKISFITWKDPFQARVLETQADINKALATGSITLEPAMGGKHVVNCPFFDQQTVFEHMSK</sequence>
<feature type="domain" description="DUF7482" evidence="1">
    <location>
        <begin position="69"/>
        <end position="341"/>
    </location>
</feature>